<dbReference type="InterPro" id="IPR016181">
    <property type="entry name" value="Acyl_CoA_acyltransferase"/>
</dbReference>
<gene>
    <name evidence="2" type="ORF">AU378_06935</name>
</gene>
<organism evidence="2 3">
    <name type="scientific">Chryseobacterium kwangjuense</name>
    <dbReference type="NCBI Taxonomy" id="267125"/>
    <lineage>
        <taxon>Bacteria</taxon>
        <taxon>Pseudomonadati</taxon>
        <taxon>Bacteroidota</taxon>
        <taxon>Flavobacteriia</taxon>
        <taxon>Flavobacteriales</taxon>
        <taxon>Weeksellaceae</taxon>
        <taxon>Chryseobacterium group</taxon>
        <taxon>Chryseobacterium</taxon>
    </lineage>
</organism>
<dbReference type="GO" id="GO:0016747">
    <property type="term" value="F:acyltransferase activity, transferring groups other than amino-acyl groups"/>
    <property type="evidence" value="ECO:0007669"/>
    <property type="project" value="InterPro"/>
</dbReference>
<dbReference type="SUPFAM" id="SSF55729">
    <property type="entry name" value="Acyl-CoA N-acyltransferases (Nat)"/>
    <property type="match status" value="1"/>
</dbReference>
<proteinExistence type="predicted"/>
<dbReference type="CDD" id="cd04301">
    <property type="entry name" value="NAT_SF"/>
    <property type="match status" value="1"/>
</dbReference>
<reference evidence="2 3" key="2">
    <citation type="journal article" date="2016" name="Genome Announc.">
        <title>Draft Genome Sequence of a Biocontrol Rhizobacterium, Chryseobacterium kwangjuense Strain KJ1R5, Isolated from Pepper (Capsicum annuum).</title>
        <authorList>
            <person name="Jeong J.J."/>
            <person name="Park H."/>
            <person name="Park B.H."/>
            <person name="Mannaa M."/>
            <person name="Sang M.K."/>
            <person name="Choi I.G."/>
            <person name="Kim K.D."/>
        </authorList>
    </citation>
    <scope>NUCLEOTIDE SEQUENCE [LARGE SCALE GENOMIC DNA]</scope>
    <source>
        <strain evidence="2 3">KJ1R5</strain>
    </source>
</reference>
<sequence>MKETGILSFEIISKELSRLRNKDMRTNFFLSEEKWNFLKEEHEAVIYTSDHGFYFLIRLDGFYKYFFITNEKDDLQKNLVLIQKKFENDIVVCEIVGNEDYLADIQTQFTKAGEFNEYTRLVRMSRMRSGNKIFEFSPPVHLLSMDRISELQSLFLKYFNKFAEQIPTWNELEKMVQAGNVYYYSDNTDIQGFIIFERSGIISHLRYWFVHPEYRGKKIGSQLMNLFFTKFEEVRREIFWVIDTNENAIKRYKHFGYLEEKIYNIVLINKKLEYEEQNN</sequence>
<dbReference type="AlphaFoldDB" id="A0A135WKP0"/>
<dbReference type="Gene3D" id="3.40.630.30">
    <property type="match status" value="1"/>
</dbReference>
<reference evidence="3" key="1">
    <citation type="submission" date="2015-12" db="EMBL/GenBank/DDBJ databases">
        <title>Genome sequence of a biocontrol rhizobacterium Chryseobacterium kwangjuense strain KJ1R5 isolated from pepper (Capsicum annuum L.).</title>
        <authorList>
            <person name="Jeong J.-J."/>
            <person name="Park H."/>
            <person name="Mannaa M."/>
            <person name="Sang M.K."/>
            <person name="Choi I.-G."/>
            <person name="Kim K.D."/>
        </authorList>
    </citation>
    <scope>NUCLEOTIDE SEQUENCE [LARGE SCALE GENOMIC DNA]</scope>
    <source>
        <strain evidence="3">KJ1R5</strain>
    </source>
</reference>
<name>A0A135WKP0_9FLAO</name>
<dbReference type="EMBL" id="LPUR01000001">
    <property type="protein sequence ID" value="KXH85476.1"/>
    <property type="molecule type" value="Genomic_DNA"/>
</dbReference>
<protein>
    <recommendedName>
        <fullName evidence="1">N-acetyltransferase domain-containing protein</fullName>
    </recommendedName>
</protein>
<dbReference type="Proteomes" id="UP000070513">
    <property type="component" value="Unassembled WGS sequence"/>
</dbReference>
<dbReference type="InterPro" id="IPR000182">
    <property type="entry name" value="GNAT_dom"/>
</dbReference>
<evidence type="ECO:0000259" key="1">
    <source>
        <dbReference type="PROSITE" id="PS51186"/>
    </source>
</evidence>
<comment type="caution">
    <text evidence="2">The sequence shown here is derived from an EMBL/GenBank/DDBJ whole genome shotgun (WGS) entry which is preliminary data.</text>
</comment>
<evidence type="ECO:0000313" key="2">
    <source>
        <dbReference type="EMBL" id="KXH85476.1"/>
    </source>
</evidence>
<dbReference type="Pfam" id="PF00583">
    <property type="entry name" value="Acetyltransf_1"/>
    <property type="match status" value="1"/>
</dbReference>
<accession>A0A135WKP0</accession>
<dbReference type="PROSITE" id="PS51186">
    <property type="entry name" value="GNAT"/>
    <property type="match status" value="1"/>
</dbReference>
<feature type="domain" description="N-acetyltransferase" evidence="1">
    <location>
        <begin position="138"/>
        <end position="279"/>
    </location>
</feature>
<evidence type="ECO:0000313" key="3">
    <source>
        <dbReference type="Proteomes" id="UP000070513"/>
    </source>
</evidence>